<dbReference type="InterPro" id="IPR000182">
    <property type="entry name" value="GNAT_dom"/>
</dbReference>
<evidence type="ECO:0000313" key="2">
    <source>
        <dbReference type="EMBL" id="GHO86272.1"/>
    </source>
</evidence>
<accession>A0ABQ3VK31</accession>
<comment type="caution">
    <text evidence="2">The sequence shown here is derived from an EMBL/GenBank/DDBJ whole genome shotgun (WGS) entry which is preliminary data.</text>
</comment>
<dbReference type="PANTHER" id="PTHR43610">
    <property type="entry name" value="BLL6696 PROTEIN"/>
    <property type="match status" value="1"/>
</dbReference>
<dbReference type="EMBL" id="BNJJ01000012">
    <property type="protein sequence ID" value="GHO86272.1"/>
    <property type="molecule type" value="Genomic_DNA"/>
</dbReference>
<name>A0ABQ3VK31_9CHLR</name>
<proteinExistence type="predicted"/>
<evidence type="ECO:0000313" key="3">
    <source>
        <dbReference type="Proteomes" id="UP000635565"/>
    </source>
</evidence>
<dbReference type="PANTHER" id="PTHR43610:SF1">
    <property type="entry name" value="N-ACETYLTRANSFERASE DOMAIN-CONTAINING PROTEIN"/>
    <property type="match status" value="1"/>
</dbReference>
<dbReference type="Proteomes" id="UP000635565">
    <property type="component" value="Unassembled WGS sequence"/>
</dbReference>
<dbReference type="PROSITE" id="PS51186">
    <property type="entry name" value="GNAT"/>
    <property type="match status" value="1"/>
</dbReference>
<dbReference type="SUPFAM" id="SSF55729">
    <property type="entry name" value="Acyl-CoA N-acyltransferases (Nat)"/>
    <property type="match status" value="1"/>
</dbReference>
<protein>
    <recommendedName>
        <fullName evidence="1">N-acetyltransferase domain-containing protein</fullName>
    </recommendedName>
</protein>
<keyword evidence="3" id="KW-1185">Reference proteome</keyword>
<dbReference type="Pfam" id="PF13302">
    <property type="entry name" value="Acetyltransf_3"/>
    <property type="match status" value="1"/>
</dbReference>
<dbReference type="Gene3D" id="3.40.630.30">
    <property type="match status" value="1"/>
</dbReference>
<organism evidence="2 3">
    <name type="scientific">Dictyobacter formicarum</name>
    <dbReference type="NCBI Taxonomy" id="2778368"/>
    <lineage>
        <taxon>Bacteria</taxon>
        <taxon>Bacillati</taxon>
        <taxon>Chloroflexota</taxon>
        <taxon>Ktedonobacteria</taxon>
        <taxon>Ktedonobacterales</taxon>
        <taxon>Dictyobacteraceae</taxon>
        <taxon>Dictyobacter</taxon>
    </lineage>
</organism>
<dbReference type="InterPro" id="IPR016181">
    <property type="entry name" value="Acyl_CoA_acyltransferase"/>
</dbReference>
<reference evidence="2 3" key="1">
    <citation type="journal article" date="2021" name="Int. J. Syst. Evol. Microbiol.">
        <title>Reticulibacter mediterranei gen. nov., sp. nov., within the new family Reticulibacteraceae fam. nov., and Ktedonospora formicarum gen. nov., sp. nov., Ktedonobacter robiniae sp. nov., Dictyobacter formicarum sp. nov. and Dictyobacter arantiisoli sp. nov., belonging to the class Ktedonobacteria.</title>
        <authorList>
            <person name="Yabe S."/>
            <person name="Zheng Y."/>
            <person name="Wang C.M."/>
            <person name="Sakai Y."/>
            <person name="Abe K."/>
            <person name="Yokota A."/>
            <person name="Donadio S."/>
            <person name="Cavaletti L."/>
            <person name="Monciardini P."/>
        </authorList>
    </citation>
    <scope>NUCLEOTIDE SEQUENCE [LARGE SCALE GENOMIC DNA]</scope>
    <source>
        <strain evidence="2 3">SOSP1-9</strain>
    </source>
</reference>
<feature type="domain" description="N-acetyltransferase" evidence="1">
    <location>
        <begin position="35"/>
        <end position="196"/>
    </location>
</feature>
<sequence>MRLEITYNQLELLSGKDARAFMMQIEPVTLTGNVVRLEPLQLSHAEDLLDAGQELETWAYMPVNPSISKQAMEQWIAEALHLQQTGSALPFAIIDQQSGRAIGSTRYMAITPKDYGLEIGWTWIEPAFRRTGVNTECKYLLLRHAFEKAQAIRVQLKTDSRNLRSQRAIERIGGVKEGVLRNHMIMPDGYYRHSVYYSIINTEWEHVKAQLEKKMR</sequence>
<evidence type="ECO:0000259" key="1">
    <source>
        <dbReference type="PROSITE" id="PS51186"/>
    </source>
</evidence>
<gene>
    <name evidence="2" type="ORF">KSZ_42780</name>
</gene>